<keyword evidence="1" id="KW-0620">Polyamine biosynthesis</keyword>
<evidence type="ECO:0000313" key="2">
    <source>
        <dbReference type="EMBL" id="WXB11652.1"/>
    </source>
</evidence>
<keyword evidence="3" id="KW-1185">Reference proteome</keyword>
<dbReference type="SUPFAM" id="SSF53335">
    <property type="entry name" value="S-adenosyl-L-methionine-dependent methyltransferases"/>
    <property type="match status" value="1"/>
</dbReference>
<dbReference type="PANTHER" id="PTHR43317:SF3">
    <property type="entry name" value="BLR2883 PROTEIN"/>
    <property type="match status" value="1"/>
</dbReference>
<dbReference type="EMBL" id="CP089984">
    <property type="protein sequence ID" value="WXB11652.1"/>
    <property type="molecule type" value="Genomic_DNA"/>
</dbReference>
<name>A0ABZ2LRT2_9BACT</name>
<sequence length="234" mass="25302">MIPFVVLERVNLPGDTSGSLVLSQRGEHFSIRAGGVELMNSQNHVSEDELGRLTCARLAPRATKKPTLLVGGLGMGYTLRAALDALPPHAQVDVAELVPDVVRWNRTVLGALAQRPLDDPRVRIIEGDVGNVIRKNKARYDAILLDVDNGPDRIFEGNATLYGASGLSAARGALTEGGVLAVWSSFESPAFTKALRKAGFEVEIETLRTTRRGGARHCIWFGRRRRGALEGQGV</sequence>
<organism evidence="2 3">
    <name type="scientific">Pendulispora albinea</name>
    <dbReference type="NCBI Taxonomy" id="2741071"/>
    <lineage>
        <taxon>Bacteria</taxon>
        <taxon>Pseudomonadati</taxon>
        <taxon>Myxococcota</taxon>
        <taxon>Myxococcia</taxon>
        <taxon>Myxococcales</taxon>
        <taxon>Sorangiineae</taxon>
        <taxon>Pendulisporaceae</taxon>
        <taxon>Pendulispora</taxon>
    </lineage>
</organism>
<accession>A0ABZ2LRT2</accession>
<evidence type="ECO:0008006" key="4">
    <source>
        <dbReference type="Google" id="ProtNLM"/>
    </source>
</evidence>
<reference evidence="2 3" key="1">
    <citation type="submission" date="2021-12" db="EMBL/GenBank/DDBJ databases">
        <title>Discovery of the Pendulisporaceae a myxobacterial family with distinct sporulation behavior and unique specialized metabolism.</title>
        <authorList>
            <person name="Garcia R."/>
            <person name="Popoff A."/>
            <person name="Bader C.D."/>
            <person name="Loehr J."/>
            <person name="Walesch S."/>
            <person name="Walt C."/>
            <person name="Boldt J."/>
            <person name="Bunk B."/>
            <person name="Haeckl F.J.F.P.J."/>
            <person name="Gunesch A.P."/>
            <person name="Birkelbach J."/>
            <person name="Nuebel U."/>
            <person name="Pietschmann T."/>
            <person name="Bach T."/>
            <person name="Mueller R."/>
        </authorList>
    </citation>
    <scope>NUCLEOTIDE SEQUENCE [LARGE SCALE GENOMIC DNA]</scope>
    <source>
        <strain evidence="2 3">MSr11954</strain>
    </source>
</reference>
<dbReference type="RefSeq" id="WP_394821272.1">
    <property type="nucleotide sequence ID" value="NZ_CP089984.1"/>
</dbReference>
<dbReference type="Gene3D" id="3.40.50.150">
    <property type="entry name" value="Vaccinia Virus protein VP39"/>
    <property type="match status" value="1"/>
</dbReference>
<dbReference type="InterPro" id="IPR029063">
    <property type="entry name" value="SAM-dependent_MTases_sf"/>
</dbReference>
<proteinExistence type="predicted"/>
<gene>
    <name evidence="2" type="ORF">LZC94_27785</name>
</gene>
<evidence type="ECO:0000256" key="1">
    <source>
        <dbReference type="ARBA" id="ARBA00023115"/>
    </source>
</evidence>
<evidence type="ECO:0000313" key="3">
    <source>
        <dbReference type="Proteomes" id="UP001370348"/>
    </source>
</evidence>
<dbReference type="Proteomes" id="UP001370348">
    <property type="component" value="Chromosome"/>
</dbReference>
<dbReference type="Pfam" id="PF01564">
    <property type="entry name" value="Spermine_synth"/>
    <property type="match status" value="1"/>
</dbReference>
<protein>
    <recommendedName>
        <fullName evidence="4">Spermidine synthase</fullName>
    </recommendedName>
</protein>
<dbReference type="PANTHER" id="PTHR43317">
    <property type="entry name" value="THERMOSPERMINE SYNTHASE ACAULIS5"/>
    <property type="match status" value="1"/>
</dbReference>